<keyword evidence="2" id="KW-1185">Reference proteome</keyword>
<dbReference type="Proteomes" id="UP001157502">
    <property type="component" value="Chromosome 14"/>
</dbReference>
<sequence length="131" mass="14646">MEKLQPPSVSRILMDPDLANKSTTDLCFMAQLKDCCAKEELEANRKRIDQLQVEKHHLKEESAAHQFQICTLQYTDCKLHLLPPTPRPSNSSSVLPEKPRKLNTFPCCHRLPPIAQAIPMAQASAGTNSLA</sequence>
<evidence type="ECO:0000313" key="1">
    <source>
        <dbReference type="EMBL" id="KAJ8002111.1"/>
    </source>
</evidence>
<comment type="caution">
    <text evidence="1">The sequence shown here is derived from an EMBL/GenBank/DDBJ whole genome shotgun (WGS) entry which is preliminary data.</text>
</comment>
<proteinExistence type="predicted"/>
<accession>A0ACC2GEV0</accession>
<reference evidence="1" key="1">
    <citation type="submission" date="2021-05" db="EMBL/GenBank/DDBJ databases">
        <authorList>
            <person name="Pan Q."/>
            <person name="Jouanno E."/>
            <person name="Zahm M."/>
            <person name="Klopp C."/>
            <person name="Cabau C."/>
            <person name="Louis A."/>
            <person name="Berthelot C."/>
            <person name="Parey E."/>
            <person name="Roest Crollius H."/>
            <person name="Montfort J."/>
            <person name="Robinson-Rechavi M."/>
            <person name="Bouchez O."/>
            <person name="Lampietro C."/>
            <person name="Lopez Roques C."/>
            <person name="Donnadieu C."/>
            <person name="Postlethwait J."/>
            <person name="Bobe J."/>
            <person name="Dillon D."/>
            <person name="Chandos A."/>
            <person name="von Hippel F."/>
            <person name="Guiguen Y."/>
        </authorList>
    </citation>
    <scope>NUCLEOTIDE SEQUENCE</scope>
    <source>
        <strain evidence="1">YG-Jan2019</strain>
    </source>
</reference>
<dbReference type="EMBL" id="CM055741">
    <property type="protein sequence ID" value="KAJ8002111.1"/>
    <property type="molecule type" value="Genomic_DNA"/>
</dbReference>
<protein>
    <submittedName>
        <fullName evidence="1">Uncharacterized protein</fullName>
    </submittedName>
</protein>
<organism evidence="1 2">
    <name type="scientific">Dallia pectoralis</name>
    <name type="common">Alaska blackfish</name>
    <dbReference type="NCBI Taxonomy" id="75939"/>
    <lineage>
        <taxon>Eukaryota</taxon>
        <taxon>Metazoa</taxon>
        <taxon>Chordata</taxon>
        <taxon>Craniata</taxon>
        <taxon>Vertebrata</taxon>
        <taxon>Euteleostomi</taxon>
        <taxon>Actinopterygii</taxon>
        <taxon>Neopterygii</taxon>
        <taxon>Teleostei</taxon>
        <taxon>Protacanthopterygii</taxon>
        <taxon>Esociformes</taxon>
        <taxon>Umbridae</taxon>
        <taxon>Dallia</taxon>
    </lineage>
</organism>
<evidence type="ECO:0000313" key="2">
    <source>
        <dbReference type="Proteomes" id="UP001157502"/>
    </source>
</evidence>
<name>A0ACC2GEV0_DALPE</name>
<gene>
    <name evidence="1" type="ORF">DPEC_G00176410</name>
</gene>